<dbReference type="AlphaFoldDB" id="A0A7W8MH14"/>
<comment type="caution">
    <text evidence="2">The sequence shown here is derived from an EMBL/GenBank/DDBJ whole genome shotgun (WGS) entry which is preliminary data.</text>
</comment>
<feature type="transmembrane region" description="Helical" evidence="1">
    <location>
        <begin position="74"/>
        <end position="96"/>
    </location>
</feature>
<gene>
    <name evidence="2" type="ORF">HNQ67_002024</name>
</gene>
<protein>
    <recommendedName>
        <fullName evidence="4">Ammonium transporter</fullName>
    </recommendedName>
</protein>
<evidence type="ECO:0000313" key="3">
    <source>
        <dbReference type="Proteomes" id="UP000566663"/>
    </source>
</evidence>
<accession>A0A7W8MH14</accession>
<evidence type="ECO:0008006" key="4">
    <source>
        <dbReference type="Google" id="ProtNLM"/>
    </source>
</evidence>
<evidence type="ECO:0000256" key="1">
    <source>
        <dbReference type="SAM" id="Phobius"/>
    </source>
</evidence>
<dbReference type="Proteomes" id="UP000566663">
    <property type="component" value="Unassembled WGS sequence"/>
</dbReference>
<keyword evidence="1" id="KW-0812">Transmembrane</keyword>
<dbReference type="RefSeq" id="WP_183254987.1">
    <property type="nucleotide sequence ID" value="NZ_BAAAFF010000001.1"/>
</dbReference>
<feature type="transmembrane region" description="Helical" evidence="1">
    <location>
        <begin position="108"/>
        <end position="128"/>
    </location>
</feature>
<reference evidence="2 3" key="1">
    <citation type="submission" date="2020-08" db="EMBL/GenBank/DDBJ databases">
        <title>Genomic Encyclopedia of Type Strains, Phase IV (KMG-IV): sequencing the most valuable type-strain genomes for metagenomic binning, comparative biology and taxonomic classification.</title>
        <authorList>
            <person name="Goeker M."/>
        </authorList>
    </citation>
    <scope>NUCLEOTIDE SEQUENCE [LARGE SCALE GENOMIC DNA]</scope>
    <source>
        <strain evidence="2 3">DSM 25335</strain>
    </source>
</reference>
<keyword evidence="3" id="KW-1185">Reference proteome</keyword>
<organism evidence="2 3">
    <name type="scientific">Brevundimonas basaltis</name>
    <dbReference type="NCBI Taxonomy" id="472166"/>
    <lineage>
        <taxon>Bacteria</taxon>
        <taxon>Pseudomonadati</taxon>
        <taxon>Pseudomonadota</taxon>
        <taxon>Alphaproteobacteria</taxon>
        <taxon>Caulobacterales</taxon>
        <taxon>Caulobacteraceae</taxon>
        <taxon>Brevundimonas</taxon>
    </lineage>
</organism>
<sequence length="138" mass="14094">MTKRLGWAIALAALMLGSAFALRYAEGQGMIGADTAKRGVQVLIGLVLAGYANLMPKRLGPARASARAEAAAQAAVRIGGWSLALAGIAYAALWAFAPLEIADLAGMAVVAGAMVVTVGYAVWAFAACRRADAATTDR</sequence>
<dbReference type="EMBL" id="JACHFZ010000004">
    <property type="protein sequence ID" value="MBB5292500.1"/>
    <property type="molecule type" value="Genomic_DNA"/>
</dbReference>
<feature type="transmembrane region" description="Helical" evidence="1">
    <location>
        <begin position="37"/>
        <end position="54"/>
    </location>
</feature>
<keyword evidence="1" id="KW-0472">Membrane</keyword>
<name>A0A7W8MH14_9CAUL</name>
<evidence type="ECO:0000313" key="2">
    <source>
        <dbReference type="EMBL" id="MBB5292500.1"/>
    </source>
</evidence>
<keyword evidence="1" id="KW-1133">Transmembrane helix</keyword>
<proteinExistence type="predicted"/>